<evidence type="ECO:0000256" key="5">
    <source>
        <dbReference type="ARBA" id="ARBA00023002"/>
    </source>
</evidence>
<dbReference type="RefSeq" id="WP_136914142.1">
    <property type="nucleotide sequence ID" value="NZ_CP039371.1"/>
</dbReference>
<dbReference type="InterPro" id="IPR009100">
    <property type="entry name" value="AcylCoA_DH/oxidase_NM_dom_sf"/>
</dbReference>
<evidence type="ECO:0000259" key="16">
    <source>
        <dbReference type="Pfam" id="PF08028"/>
    </source>
</evidence>
<accession>A0A4D6XBZ7</accession>
<dbReference type="InterPro" id="IPR036250">
    <property type="entry name" value="AcylCo_DH-like_C"/>
</dbReference>
<evidence type="ECO:0000256" key="1">
    <source>
        <dbReference type="ARBA" id="ARBA00004496"/>
    </source>
</evidence>
<dbReference type="GO" id="GO:0004497">
    <property type="term" value="F:monooxygenase activity"/>
    <property type="evidence" value="ECO:0007669"/>
    <property type="project" value="UniProtKB-KW"/>
</dbReference>
<dbReference type="PIRSF" id="PIRSF016578">
    <property type="entry name" value="HsaA"/>
    <property type="match status" value="1"/>
</dbReference>
<evidence type="ECO:0000256" key="10">
    <source>
        <dbReference type="ARBA" id="ARBA00034345"/>
    </source>
</evidence>
<dbReference type="OrthoDB" id="6184213at2"/>
<name>A0A4D6XBZ7_PSEPU</name>
<dbReference type="EC" id="1.14.14.21" evidence="9"/>
<evidence type="ECO:0000256" key="3">
    <source>
        <dbReference type="ARBA" id="ARBA00022643"/>
    </source>
</evidence>
<dbReference type="SUPFAM" id="SSF56645">
    <property type="entry name" value="Acyl-CoA dehydrogenase NM domain-like"/>
    <property type="match status" value="1"/>
</dbReference>
<evidence type="ECO:0000256" key="11">
    <source>
        <dbReference type="ARBA" id="ARBA00047859"/>
    </source>
</evidence>
<keyword evidence="6" id="KW-0503">Monooxygenase</keyword>
<comment type="similarity">
    <text evidence="8">Belongs to the DszC flavin monooxygenase family.</text>
</comment>
<dbReference type="InterPro" id="IPR037069">
    <property type="entry name" value="AcylCoA_DH/ox_N_sf"/>
</dbReference>
<dbReference type="PANTHER" id="PTHR43884:SF12">
    <property type="entry name" value="ISOVALERYL-COA DEHYDROGENASE, MITOCHONDRIAL-RELATED"/>
    <property type="match status" value="1"/>
</dbReference>
<proteinExistence type="inferred from homology"/>
<dbReference type="GO" id="GO:0006552">
    <property type="term" value="P:L-leucine catabolic process"/>
    <property type="evidence" value="ECO:0007669"/>
    <property type="project" value="TreeGrafter"/>
</dbReference>
<dbReference type="Gene3D" id="1.10.540.10">
    <property type="entry name" value="Acyl-CoA dehydrogenase/oxidase, N-terminal domain"/>
    <property type="match status" value="1"/>
</dbReference>
<sequence>MSKSEVHVESADTLARILAQVQLIRGEIAEQASRRDLQRELPVAAFERIRKAGIGTLRVPVALGGPGGQVVDYIESIASLAQGDPNVAHALRSHFNFVEGLIHAPDSERRQALLGKVLDGKLFAGAHTEVGAPLGTILTRLTREGEGYRLNGRKWYATGSAYADYLVFSATDDQGQVVSVLVPADRPGIRILDDWDGMGQRLTASGGIELVDVQVWPEEVQPRAHQQAAGRHCSALRQLHLAACAVGVVRNIREDAVQYVRRSARAAMHSPAQEARDDLFVQQVVGEIAATAYATDALIGQTARQLDRGSQALLSGDPQLEQILIDGALANSQMQVIVAKLALRAAEVLYEVGGGSATSRKHNFDRHWRNIRTLLNHNPLLHKARVVGDYYINQNVTHLQEGLVF</sequence>
<comment type="subcellular location">
    <subcellularLocation>
        <location evidence="1">Cytoplasm</location>
    </subcellularLocation>
</comment>
<keyword evidence="5" id="KW-0560">Oxidoreductase</keyword>
<keyword evidence="2" id="KW-0285">Flavoprotein</keyword>
<evidence type="ECO:0000313" key="17">
    <source>
        <dbReference type="EMBL" id="QCI11980.1"/>
    </source>
</evidence>
<evidence type="ECO:0000256" key="4">
    <source>
        <dbReference type="ARBA" id="ARBA00022741"/>
    </source>
</evidence>
<comment type="catalytic activity">
    <reaction evidence="11">
        <text>dibenzothiophene + FMNH2 + O2 = dibenzothiophene 5-oxide + FMN + H2O + H(+)</text>
        <dbReference type="Rhea" id="RHEA:49076"/>
        <dbReference type="ChEBI" id="CHEBI:15377"/>
        <dbReference type="ChEBI" id="CHEBI:15378"/>
        <dbReference type="ChEBI" id="CHEBI:15379"/>
        <dbReference type="ChEBI" id="CHEBI:23681"/>
        <dbReference type="ChEBI" id="CHEBI:23683"/>
        <dbReference type="ChEBI" id="CHEBI:57618"/>
        <dbReference type="ChEBI" id="CHEBI:58210"/>
    </reaction>
</comment>
<dbReference type="Pfam" id="PF02770">
    <property type="entry name" value="Acyl-CoA_dh_M"/>
    <property type="match status" value="1"/>
</dbReference>
<comment type="catalytic activity">
    <reaction evidence="13">
        <text>dibenzothiophene + 2 FMNH2 + 2 O2 = dibenzothiophene 5,5-dioxide + 2 FMN + 2 H2O + 2 H(+)</text>
        <dbReference type="Rhea" id="RHEA:49072"/>
        <dbReference type="ChEBI" id="CHEBI:15377"/>
        <dbReference type="ChEBI" id="CHEBI:15378"/>
        <dbReference type="ChEBI" id="CHEBI:15379"/>
        <dbReference type="ChEBI" id="CHEBI:23681"/>
        <dbReference type="ChEBI" id="CHEBI:57618"/>
        <dbReference type="ChEBI" id="CHEBI:58210"/>
        <dbReference type="ChEBI" id="CHEBI:90356"/>
        <dbReference type="EC" id="1.14.14.21"/>
    </reaction>
</comment>
<dbReference type="Pfam" id="PF08028">
    <property type="entry name" value="Acyl-CoA_dh_2"/>
    <property type="match status" value="1"/>
</dbReference>
<keyword evidence="3" id="KW-0288">FMN</keyword>
<dbReference type="Gene3D" id="2.40.110.10">
    <property type="entry name" value="Butyryl-CoA Dehydrogenase, subunit A, domain 2"/>
    <property type="match status" value="1"/>
</dbReference>
<dbReference type="InterPro" id="IPR006091">
    <property type="entry name" value="Acyl-CoA_Oxase/DH_mid-dom"/>
</dbReference>
<dbReference type="InterPro" id="IPR013107">
    <property type="entry name" value="Acyl-CoA_DH_C"/>
</dbReference>
<evidence type="ECO:0000256" key="12">
    <source>
        <dbReference type="ARBA" id="ARBA00048445"/>
    </source>
</evidence>
<dbReference type="Proteomes" id="UP000298551">
    <property type="component" value="Chromosome"/>
</dbReference>
<dbReference type="EMBL" id="CP039371">
    <property type="protein sequence ID" value="QCI11980.1"/>
    <property type="molecule type" value="Genomic_DNA"/>
</dbReference>
<feature type="domain" description="Acyl-CoA dehydrogenase/oxidase N-terminal" evidence="15">
    <location>
        <begin position="23"/>
        <end position="121"/>
    </location>
</feature>
<dbReference type="GO" id="GO:0008470">
    <property type="term" value="F:3-methylbutanoyl-CoA dehydrogenase activity"/>
    <property type="evidence" value="ECO:0007669"/>
    <property type="project" value="TreeGrafter"/>
</dbReference>
<evidence type="ECO:0000259" key="15">
    <source>
        <dbReference type="Pfam" id="PF02771"/>
    </source>
</evidence>
<evidence type="ECO:0000259" key="14">
    <source>
        <dbReference type="Pfam" id="PF02770"/>
    </source>
</evidence>
<comment type="pathway">
    <text evidence="7">Sulfur metabolism; dibenzothiophene degradation.</text>
</comment>
<dbReference type="SUPFAM" id="SSF47203">
    <property type="entry name" value="Acyl-CoA dehydrogenase C-terminal domain-like"/>
    <property type="match status" value="1"/>
</dbReference>
<dbReference type="GO" id="GO:0050660">
    <property type="term" value="F:flavin adenine dinucleotide binding"/>
    <property type="evidence" value="ECO:0007669"/>
    <property type="project" value="InterPro"/>
</dbReference>
<dbReference type="PANTHER" id="PTHR43884">
    <property type="entry name" value="ACYL-COA DEHYDROGENASE"/>
    <property type="match status" value="1"/>
</dbReference>
<keyword evidence="4" id="KW-0547">Nucleotide-binding</keyword>
<evidence type="ECO:0000256" key="6">
    <source>
        <dbReference type="ARBA" id="ARBA00023033"/>
    </source>
</evidence>
<protein>
    <recommendedName>
        <fullName evidence="10">Dibenzothiophene monooxygenase</fullName>
        <ecNumber evidence="9">1.14.14.21</ecNumber>
    </recommendedName>
</protein>
<dbReference type="Pfam" id="PF02771">
    <property type="entry name" value="Acyl-CoA_dh_N"/>
    <property type="match status" value="1"/>
</dbReference>
<dbReference type="Gene3D" id="1.20.140.10">
    <property type="entry name" value="Butyryl-CoA Dehydrogenase, subunit A, domain 3"/>
    <property type="match status" value="1"/>
</dbReference>
<evidence type="ECO:0000256" key="8">
    <source>
        <dbReference type="ARBA" id="ARBA00034317"/>
    </source>
</evidence>
<evidence type="ECO:0000313" key="18">
    <source>
        <dbReference type="Proteomes" id="UP000298551"/>
    </source>
</evidence>
<dbReference type="InterPro" id="IPR046373">
    <property type="entry name" value="Acyl-CoA_Oxase/DH_mid-dom_sf"/>
</dbReference>
<organism evidence="17 18">
    <name type="scientific">Pseudomonas putida</name>
    <name type="common">Arthrobacter siderocapsulatus</name>
    <dbReference type="NCBI Taxonomy" id="303"/>
    <lineage>
        <taxon>Bacteria</taxon>
        <taxon>Pseudomonadati</taxon>
        <taxon>Pseudomonadota</taxon>
        <taxon>Gammaproteobacteria</taxon>
        <taxon>Pseudomonadales</taxon>
        <taxon>Pseudomonadaceae</taxon>
        <taxon>Pseudomonas</taxon>
    </lineage>
</organism>
<dbReference type="GO" id="GO:0005737">
    <property type="term" value="C:cytoplasm"/>
    <property type="evidence" value="ECO:0007669"/>
    <property type="project" value="UniProtKB-SubCell"/>
</dbReference>
<evidence type="ECO:0000256" key="9">
    <source>
        <dbReference type="ARBA" id="ARBA00034328"/>
    </source>
</evidence>
<evidence type="ECO:0000256" key="2">
    <source>
        <dbReference type="ARBA" id="ARBA00022630"/>
    </source>
</evidence>
<dbReference type="InterPro" id="IPR013786">
    <property type="entry name" value="AcylCoA_DH/ox_N"/>
</dbReference>
<reference evidence="18" key="1">
    <citation type="submission" date="2019-04" db="EMBL/GenBank/DDBJ databases">
        <title>Genome sequence of Pseudomonas putida 1290, an auxin catabolizing strain.</title>
        <authorList>
            <person name="Laird T.S."/>
            <person name="Leveau J.H.J."/>
        </authorList>
    </citation>
    <scope>NUCLEOTIDE SEQUENCE [LARGE SCALE GENOMIC DNA]</scope>
    <source>
        <strain evidence="18">1290</strain>
    </source>
</reference>
<evidence type="ECO:0000256" key="7">
    <source>
        <dbReference type="ARBA" id="ARBA00034307"/>
    </source>
</evidence>
<gene>
    <name evidence="17" type="ORF">E6B08_11705</name>
</gene>
<comment type="catalytic activity">
    <reaction evidence="12">
        <text>dibenzothiophene 5-oxide + FMNH2 + O2 = dibenzothiophene 5,5-dioxide + FMN + H2O + H(+)</text>
        <dbReference type="Rhea" id="RHEA:49080"/>
        <dbReference type="ChEBI" id="CHEBI:15377"/>
        <dbReference type="ChEBI" id="CHEBI:15378"/>
        <dbReference type="ChEBI" id="CHEBI:15379"/>
        <dbReference type="ChEBI" id="CHEBI:23683"/>
        <dbReference type="ChEBI" id="CHEBI:57618"/>
        <dbReference type="ChEBI" id="CHEBI:58210"/>
        <dbReference type="ChEBI" id="CHEBI:90356"/>
    </reaction>
</comment>
<dbReference type="AlphaFoldDB" id="A0A4D6XBZ7"/>
<feature type="domain" description="Acyl-CoA oxidase/dehydrogenase middle" evidence="14">
    <location>
        <begin position="128"/>
        <end position="213"/>
    </location>
</feature>
<evidence type="ECO:0000256" key="13">
    <source>
        <dbReference type="ARBA" id="ARBA00049456"/>
    </source>
</evidence>
<feature type="domain" description="Acyl-CoA dehydrogenase C-terminal" evidence="16">
    <location>
        <begin position="241"/>
        <end position="377"/>
    </location>
</feature>